<organism evidence="3 4">
    <name type="scientific">Globisporangium ultimum (strain ATCC 200006 / CBS 805.95 / DAOM BR144)</name>
    <name type="common">Pythium ultimum</name>
    <dbReference type="NCBI Taxonomy" id="431595"/>
    <lineage>
        <taxon>Eukaryota</taxon>
        <taxon>Sar</taxon>
        <taxon>Stramenopiles</taxon>
        <taxon>Oomycota</taxon>
        <taxon>Peronosporomycetes</taxon>
        <taxon>Pythiales</taxon>
        <taxon>Pythiaceae</taxon>
        <taxon>Globisporangium</taxon>
    </lineage>
</organism>
<feature type="domain" description="NuBaID C-terminal" evidence="2">
    <location>
        <begin position="6"/>
        <end position="41"/>
    </location>
</feature>
<dbReference type="EMBL" id="GL376638">
    <property type="status" value="NOT_ANNOTATED_CDS"/>
    <property type="molecule type" value="Genomic_DNA"/>
</dbReference>
<reference evidence="3" key="3">
    <citation type="submission" date="2015-02" db="UniProtKB">
        <authorList>
            <consortium name="EnsemblProtists"/>
        </authorList>
    </citation>
    <scope>IDENTIFICATION</scope>
    <source>
        <strain evidence="3">DAOM BR144</strain>
    </source>
</reference>
<dbReference type="InParanoid" id="K3WFL7"/>
<reference evidence="4" key="1">
    <citation type="journal article" date="2010" name="Genome Biol.">
        <title>Genome sequence of the necrotrophic plant pathogen Pythium ultimum reveals original pathogenicity mechanisms and effector repertoire.</title>
        <authorList>
            <person name="Levesque C.A."/>
            <person name="Brouwer H."/>
            <person name="Cano L."/>
            <person name="Hamilton J.P."/>
            <person name="Holt C."/>
            <person name="Huitema E."/>
            <person name="Raffaele S."/>
            <person name="Robideau G.P."/>
            <person name="Thines M."/>
            <person name="Win J."/>
            <person name="Zerillo M.M."/>
            <person name="Beakes G.W."/>
            <person name="Boore J.L."/>
            <person name="Busam D."/>
            <person name="Dumas B."/>
            <person name="Ferriera S."/>
            <person name="Fuerstenberg S.I."/>
            <person name="Gachon C.M."/>
            <person name="Gaulin E."/>
            <person name="Govers F."/>
            <person name="Grenville-Briggs L."/>
            <person name="Horner N."/>
            <person name="Hostetler J."/>
            <person name="Jiang R.H."/>
            <person name="Johnson J."/>
            <person name="Krajaejun T."/>
            <person name="Lin H."/>
            <person name="Meijer H.J."/>
            <person name="Moore B."/>
            <person name="Morris P."/>
            <person name="Phuntmart V."/>
            <person name="Puiu D."/>
            <person name="Shetty J."/>
            <person name="Stajich J.E."/>
            <person name="Tripathy S."/>
            <person name="Wawra S."/>
            <person name="van West P."/>
            <person name="Whitty B.R."/>
            <person name="Coutinho P.M."/>
            <person name="Henrissat B."/>
            <person name="Martin F."/>
            <person name="Thomas P.D."/>
            <person name="Tyler B.M."/>
            <person name="De Vries R.P."/>
            <person name="Kamoun S."/>
            <person name="Yandell M."/>
            <person name="Tisserat N."/>
            <person name="Buell C.R."/>
        </authorList>
    </citation>
    <scope>NUCLEOTIDE SEQUENCE</scope>
    <source>
        <strain evidence="4">DAOM:BR144</strain>
    </source>
</reference>
<keyword evidence="4" id="KW-1185">Reference proteome</keyword>
<proteinExistence type="predicted"/>
<dbReference type="EnsemblProtists" id="PYU1_T003758">
    <property type="protein sequence ID" value="PYU1_T003758"/>
    <property type="gene ID" value="PYU1_G003748"/>
</dbReference>
<sequence>KAVKSAKVNLLSQHRWFCPWVTTRTQEQATTTMDDDNVAKFGENDATLWDFMRQAGWKQYVTALHTLQEPPLEATANATKPTNAKQDDAIRKATDSPKQSSNPEQALERVRVVLGLPDW</sequence>
<feature type="compositionally biased region" description="Low complexity" evidence="1">
    <location>
        <begin position="74"/>
        <end position="84"/>
    </location>
</feature>
<accession>K3WFL7</accession>
<name>K3WFL7_GLOUD</name>
<feature type="compositionally biased region" description="Basic and acidic residues" evidence="1">
    <location>
        <begin position="85"/>
        <end position="95"/>
    </location>
</feature>
<dbReference type="InterPro" id="IPR013909">
    <property type="entry name" value="NuBaID_C"/>
</dbReference>
<dbReference type="Proteomes" id="UP000019132">
    <property type="component" value="Unassembled WGS sequence"/>
</dbReference>
<dbReference type="VEuPathDB" id="FungiDB:PYU1_G003748"/>
<dbReference type="AlphaFoldDB" id="K3WFL7"/>
<evidence type="ECO:0000259" key="2">
    <source>
        <dbReference type="Pfam" id="PF08600"/>
    </source>
</evidence>
<dbReference type="HOGENOM" id="CLU_2067649_0_0_1"/>
<reference evidence="4" key="2">
    <citation type="submission" date="2010-04" db="EMBL/GenBank/DDBJ databases">
        <authorList>
            <person name="Buell R."/>
            <person name="Hamilton J."/>
            <person name="Hostetler J."/>
        </authorList>
    </citation>
    <scope>NUCLEOTIDE SEQUENCE [LARGE SCALE GENOMIC DNA]</scope>
    <source>
        <strain evidence="4">DAOM:BR144</strain>
    </source>
</reference>
<dbReference type="STRING" id="431595.K3WFL7"/>
<evidence type="ECO:0000256" key="1">
    <source>
        <dbReference type="SAM" id="MobiDB-lite"/>
    </source>
</evidence>
<feature type="region of interest" description="Disordered" evidence="1">
    <location>
        <begin position="72"/>
        <end position="109"/>
    </location>
</feature>
<dbReference type="Pfam" id="PF08600">
    <property type="entry name" value="NuBaID_C"/>
    <property type="match status" value="1"/>
</dbReference>
<protein>
    <recommendedName>
        <fullName evidence="2">NuBaID C-terminal domain-containing protein</fullName>
    </recommendedName>
</protein>
<dbReference type="GO" id="GO:0008270">
    <property type="term" value="F:zinc ion binding"/>
    <property type="evidence" value="ECO:0007669"/>
    <property type="project" value="InterPro"/>
</dbReference>
<evidence type="ECO:0000313" key="3">
    <source>
        <dbReference type="EnsemblProtists" id="PYU1_T003758"/>
    </source>
</evidence>
<evidence type="ECO:0000313" key="4">
    <source>
        <dbReference type="Proteomes" id="UP000019132"/>
    </source>
</evidence>